<evidence type="ECO:0000313" key="2">
    <source>
        <dbReference type="EMBL" id="KDN51359.1"/>
    </source>
</evidence>
<dbReference type="RefSeq" id="XP_013244695.1">
    <property type="nucleotide sequence ID" value="XM_013389241.1"/>
</dbReference>
<dbReference type="GeneID" id="25264025"/>
<keyword evidence="1" id="KW-0472">Membrane</keyword>
<dbReference type="Proteomes" id="UP000027361">
    <property type="component" value="Unassembled WGS sequence"/>
</dbReference>
<proteinExistence type="predicted"/>
<dbReference type="AlphaFoldDB" id="A0A066WK28"/>
<accession>A0A066WK28</accession>
<feature type="transmembrane region" description="Helical" evidence="1">
    <location>
        <begin position="127"/>
        <end position="148"/>
    </location>
</feature>
<organism evidence="2 3">
    <name type="scientific">Tilletiaria anomala (strain ATCC 24038 / CBS 436.72 / UBC 951)</name>
    <dbReference type="NCBI Taxonomy" id="1037660"/>
    <lineage>
        <taxon>Eukaryota</taxon>
        <taxon>Fungi</taxon>
        <taxon>Dikarya</taxon>
        <taxon>Basidiomycota</taxon>
        <taxon>Ustilaginomycotina</taxon>
        <taxon>Exobasidiomycetes</taxon>
        <taxon>Georgefischeriales</taxon>
        <taxon>Tilletiariaceae</taxon>
        <taxon>Tilletiaria</taxon>
    </lineage>
</organism>
<keyword evidence="3" id="KW-1185">Reference proteome</keyword>
<keyword evidence="1" id="KW-0812">Transmembrane</keyword>
<protein>
    <submittedName>
        <fullName evidence="2">Uncharacterized protein</fullName>
    </submittedName>
</protein>
<feature type="transmembrane region" description="Helical" evidence="1">
    <location>
        <begin position="182"/>
        <end position="203"/>
    </location>
</feature>
<keyword evidence="1" id="KW-1133">Transmembrane helix</keyword>
<evidence type="ECO:0000256" key="1">
    <source>
        <dbReference type="SAM" id="Phobius"/>
    </source>
</evidence>
<sequence length="458" mass="50171">MSRTTRLFLRQPSALCLGHAEFNTAKLRAQMLWPARVVRTAPPSIPLSNSLCTQTRSSLCRMQYNVTVGPVGLQARSTASVLLSVRLAHTVPRTLQQRSQNSGTQEVSTEVSQPIIIYRGGAAFKPWLSIFSALVFLFAGITIAPMIVDGLSYPNFGITGWERDEDGNIKEAELLPRTARGIAAGAFVMLGAASGWFFVMVPIRTITRMTIHPASREIAIRTTLASPLAYLPLGARRAARLGLKHPLATKNGSPDGPRDRRTRVLPLDSVYRQIRQSDVQDFGAANLSSSARSALALVLPASAAAGTLDQGKRLRKSANTTDQLYLDIKPFKLLFGIRASGGKDVAELEEPPSTESHGRDGTVVAARKGRSLYAVGWDNFKYWLLQSTDWEDLPAAQAKELRRAGDPWLRSKCQEAAKRRAKSSQAFVSTVIGDGLGKKEPWFRDRANFDALFPESKL</sequence>
<gene>
    <name evidence="2" type="ORF">K437DRAFT_254956</name>
</gene>
<comment type="caution">
    <text evidence="2">The sequence shown here is derived from an EMBL/GenBank/DDBJ whole genome shotgun (WGS) entry which is preliminary data.</text>
</comment>
<dbReference type="InParanoid" id="A0A066WK28"/>
<dbReference type="EMBL" id="JMSN01000017">
    <property type="protein sequence ID" value="KDN51359.1"/>
    <property type="molecule type" value="Genomic_DNA"/>
</dbReference>
<reference evidence="2 3" key="1">
    <citation type="submission" date="2014-05" db="EMBL/GenBank/DDBJ databases">
        <title>Draft genome sequence of a rare smut relative, Tilletiaria anomala UBC 951.</title>
        <authorList>
            <consortium name="DOE Joint Genome Institute"/>
            <person name="Toome M."/>
            <person name="Kuo A."/>
            <person name="Henrissat B."/>
            <person name="Lipzen A."/>
            <person name="Tritt A."/>
            <person name="Yoshinaga Y."/>
            <person name="Zane M."/>
            <person name="Barry K."/>
            <person name="Grigoriev I.V."/>
            <person name="Spatafora J.W."/>
            <person name="Aimea M.C."/>
        </authorList>
    </citation>
    <scope>NUCLEOTIDE SEQUENCE [LARGE SCALE GENOMIC DNA]</scope>
    <source>
        <strain evidence="2 3">UBC 951</strain>
    </source>
</reference>
<dbReference type="OrthoDB" id="2545226at2759"/>
<evidence type="ECO:0000313" key="3">
    <source>
        <dbReference type="Proteomes" id="UP000027361"/>
    </source>
</evidence>
<name>A0A066WK28_TILAU</name>
<dbReference type="HOGENOM" id="CLU_597428_0_0_1"/>